<dbReference type="AlphaFoldDB" id="A0A2T3BCX0"/>
<dbReference type="OrthoDB" id="3180714at2759"/>
<dbReference type="EMBL" id="KZ679006">
    <property type="protein sequence ID" value="PSS27183.1"/>
    <property type="molecule type" value="Genomic_DNA"/>
</dbReference>
<dbReference type="GO" id="GO:0062122">
    <property type="term" value="F:histone H3K37 methyltransferase activity"/>
    <property type="evidence" value="ECO:0007669"/>
    <property type="project" value="InterPro"/>
</dbReference>
<dbReference type="InterPro" id="IPR001214">
    <property type="entry name" value="SET_dom"/>
</dbReference>
<dbReference type="GeneID" id="36573539"/>
<dbReference type="RefSeq" id="XP_024724708.1">
    <property type="nucleotide sequence ID" value="XM_024865458.1"/>
</dbReference>
<reference evidence="2 3" key="1">
    <citation type="journal article" date="2018" name="New Phytol.">
        <title>Comparative genomics and transcriptomics depict ericoid mycorrhizal fungi as versatile saprotrophs and plant mutualists.</title>
        <authorList>
            <person name="Martino E."/>
            <person name="Morin E."/>
            <person name="Grelet G.A."/>
            <person name="Kuo A."/>
            <person name="Kohler A."/>
            <person name="Daghino S."/>
            <person name="Barry K.W."/>
            <person name="Cichocki N."/>
            <person name="Clum A."/>
            <person name="Dockter R.B."/>
            <person name="Hainaut M."/>
            <person name="Kuo R.C."/>
            <person name="LaButti K."/>
            <person name="Lindahl B.D."/>
            <person name="Lindquist E.A."/>
            <person name="Lipzen A."/>
            <person name="Khouja H.R."/>
            <person name="Magnuson J."/>
            <person name="Murat C."/>
            <person name="Ohm R.A."/>
            <person name="Singer S.W."/>
            <person name="Spatafora J.W."/>
            <person name="Wang M."/>
            <person name="Veneault-Fourrey C."/>
            <person name="Henrissat B."/>
            <person name="Grigoriev I.V."/>
            <person name="Martin F.M."/>
            <person name="Perotto S."/>
        </authorList>
    </citation>
    <scope>NUCLEOTIDE SEQUENCE [LARGE SCALE GENOMIC DNA]</scope>
    <source>
        <strain evidence="2 3">ATCC 22711</strain>
    </source>
</reference>
<dbReference type="SUPFAM" id="SSF82199">
    <property type="entry name" value="SET domain"/>
    <property type="match status" value="1"/>
</dbReference>
<dbReference type="Proteomes" id="UP000241818">
    <property type="component" value="Unassembled WGS sequence"/>
</dbReference>
<dbReference type="Pfam" id="PF00856">
    <property type="entry name" value="SET"/>
    <property type="match status" value="1"/>
</dbReference>
<dbReference type="PROSITE" id="PS50280">
    <property type="entry name" value="SET"/>
    <property type="match status" value="1"/>
</dbReference>
<dbReference type="Gene3D" id="2.170.270.10">
    <property type="entry name" value="SET domain"/>
    <property type="match status" value="1"/>
</dbReference>
<dbReference type="STRING" id="857342.A0A2T3BCX0"/>
<proteinExistence type="predicted"/>
<organism evidence="2 3">
    <name type="scientific">Amorphotheca resinae ATCC 22711</name>
    <dbReference type="NCBI Taxonomy" id="857342"/>
    <lineage>
        <taxon>Eukaryota</taxon>
        <taxon>Fungi</taxon>
        <taxon>Dikarya</taxon>
        <taxon>Ascomycota</taxon>
        <taxon>Pezizomycotina</taxon>
        <taxon>Leotiomycetes</taxon>
        <taxon>Helotiales</taxon>
        <taxon>Amorphothecaceae</taxon>
        <taxon>Amorphotheca</taxon>
    </lineage>
</organism>
<accession>A0A2T3BCX0</accession>
<keyword evidence="3" id="KW-1185">Reference proteome</keyword>
<feature type="non-terminal residue" evidence="2">
    <location>
        <position position="1"/>
    </location>
</feature>
<dbReference type="InterPro" id="IPR009207">
    <property type="entry name" value="SET7_MeTrfase"/>
</dbReference>
<evidence type="ECO:0000259" key="1">
    <source>
        <dbReference type="PROSITE" id="PS50280"/>
    </source>
</evidence>
<dbReference type="CDD" id="cd10540">
    <property type="entry name" value="SET_SpSet7-like"/>
    <property type="match status" value="1"/>
</dbReference>
<dbReference type="InterPro" id="IPR046341">
    <property type="entry name" value="SET_dom_sf"/>
</dbReference>
<evidence type="ECO:0000313" key="3">
    <source>
        <dbReference type="Proteomes" id="UP000241818"/>
    </source>
</evidence>
<dbReference type="PIRSF" id="PIRSF022536">
    <property type="entry name" value="A612L_SET"/>
    <property type="match status" value="1"/>
</dbReference>
<evidence type="ECO:0000313" key="2">
    <source>
        <dbReference type="EMBL" id="PSS27183.1"/>
    </source>
</evidence>
<name>A0A2T3BCX0_AMORE</name>
<feature type="domain" description="SET" evidence="1">
    <location>
        <begin position="1"/>
        <end position="116"/>
    </location>
</feature>
<protein>
    <recommendedName>
        <fullName evidence="1">SET domain-containing protein</fullName>
    </recommendedName>
</protein>
<sequence>TGRGVFASRDIPAHTVLEVSPVLVLDPIQNADHVCKTELYNYTYNWPYTPSDKVQSHDSPKLPTTTQAVVFGLGSMFNHSNLRQNVGWERDFKNRLITYTALREIKAGEELCISYGPRLTFKDTEEAEAERDSDEWSDFQKIIDLID</sequence>
<dbReference type="InParanoid" id="A0A2T3BCX0"/>
<gene>
    <name evidence="2" type="ORF">M430DRAFT_268437</name>
</gene>